<gene>
    <name evidence="2" type="ORF">SJI18_00410</name>
</gene>
<evidence type="ECO:0000313" key="3">
    <source>
        <dbReference type="Proteomes" id="UP001498469"/>
    </source>
</evidence>
<comment type="caution">
    <text evidence="2">The sequence shown here is derived from an EMBL/GenBank/DDBJ whole genome shotgun (WGS) entry which is preliminary data.</text>
</comment>
<reference evidence="2 3" key="1">
    <citation type="submission" date="2023-11" db="EMBL/GenBank/DDBJ databases">
        <title>Draft genome sequence of a psychrophilic Clostridium strain from permafrost water brine.</title>
        <authorList>
            <person name="Shcherbakova V.A."/>
            <person name="Trubitsyn V.E."/>
            <person name="Zakharyuk A.G."/>
        </authorList>
    </citation>
    <scope>NUCLEOTIDE SEQUENCE [LARGE SCALE GENOMIC DNA]</scope>
    <source>
        <strain evidence="2 3">14F</strain>
    </source>
</reference>
<feature type="transmembrane region" description="Helical" evidence="1">
    <location>
        <begin position="12"/>
        <end position="33"/>
    </location>
</feature>
<protein>
    <recommendedName>
        <fullName evidence="4">Prepilin-type N-terminal cleavage/methylation domain-containing protein</fullName>
    </recommendedName>
</protein>
<dbReference type="Proteomes" id="UP001498469">
    <property type="component" value="Unassembled WGS sequence"/>
</dbReference>
<organism evidence="2 3">
    <name type="scientific">Clostridium frigoriphilum</name>
    <dbReference type="NCBI Taxonomy" id="443253"/>
    <lineage>
        <taxon>Bacteria</taxon>
        <taxon>Bacillati</taxon>
        <taxon>Bacillota</taxon>
        <taxon>Clostridia</taxon>
        <taxon>Eubacteriales</taxon>
        <taxon>Clostridiaceae</taxon>
        <taxon>Clostridium</taxon>
    </lineage>
</organism>
<keyword evidence="1" id="KW-1133">Transmembrane helix</keyword>
<evidence type="ECO:0000313" key="2">
    <source>
        <dbReference type="EMBL" id="MEF2110766.1"/>
    </source>
</evidence>
<evidence type="ECO:0000256" key="1">
    <source>
        <dbReference type="SAM" id="Phobius"/>
    </source>
</evidence>
<dbReference type="RefSeq" id="WP_216247288.1">
    <property type="nucleotide sequence ID" value="NZ_JAZHFS010000001.1"/>
</dbReference>
<accession>A0ABU7UII7</accession>
<keyword evidence="1" id="KW-0472">Membrane</keyword>
<proteinExistence type="predicted"/>
<keyword evidence="3" id="KW-1185">Reference proteome</keyword>
<name>A0ABU7UII7_9CLOT</name>
<keyword evidence="1" id="KW-0812">Transmembrane</keyword>
<dbReference type="EMBL" id="JAZHFS010000001">
    <property type="protein sequence ID" value="MEF2110766.1"/>
    <property type="molecule type" value="Genomic_DNA"/>
</dbReference>
<sequence length="121" mass="13045">MIDCTKKRGFSIVEEMVAIAIIMLIIVIFMNSLSFNTKIVFQSGNRTKDISEAQNKLGSAIQSGGSSMVDVTVGTSSYSKNITLNLGSLGSNIHIPGITYTYTDATGKNKTELSTFLPDNK</sequence>
<evidence type="ECO:0008006" key="4">
    <source>
        <dbReference type="Google" id="ProtNLM"/>
    </source>
</evidence>